<evidence type="ECO:0000313" key="3">
    <source>
        <dbReference type="EMBL" id="NGY62565.1"/>
    </source>
</evidence>
<dbReference type="CDD" id="cd19099">
    <property type="entry name" value="AKR_unchar"/>
    <property type="match status" value="1"/>
</dbReference>
<evidence type="ECO:0000256" key="1">
    <source>
        <dbReference type="SAM" id="MobiDB-lite"/>
    </source>
</evidence>
<dbReference type="InterPro" id="IPR023210">
    <property type="entry name" value="NADP_OxRdtase_dom"/>
</dbReference>
<protein>
    <submittedName>
        <fullName evidence="3">Aldo/keto reductase</fullName>
    </submittedName>
</protein>
<proteinExistence type="predicted"/>
<dbReference type="Gene3D" id="3.20.20.100">
    <property type="entry name" value="NADP-dependent oxidoreductase domain"/>
    <property type="match status" value="1"/>
</dbReference>
<gene>
    <name evidence="3" type="ORF">G7043_26960</name>
</gene>
<dbReference type="Pfam" id="PF00248">
    <property type="entry name" value="Aldo_ket_red"/>
    <property type="match status" value="1"/>
</dbReference>
<accession>A0A7C9RST8</accession>
<dbReference type="Proteomes" id="UP000481360">
    <property type="component" value="Unassembled WGS sequence"/>
</dbReference>
<dbReference type="SUPFAM" id="SSF51430">
    <property type="entry name" value="NAD(P)-linked oxidoreductase"/>
    <property type="match status" value="1"/>
</dbReference>
<dbReference type="PANTHER" id="PTHR43312:SF1">
    <property type="entry name" value="NADP-DEPENDENT OXIDOREDUCTASE DOMAIN-CONTAINING PROTEIN"/>
    <property type="match status" value="1"/>
</dbReference>
<evidence type="ECO:0000313" key="4">
    <source>
        <dbReference type="Proteomes" id="UP000481360"/>
    </source>
</evidence>
<dbReference type="PANTHER" id="PTHR43312">
    <property type="entry name" value="D-THREO-ALDOSE 1-DEHYDROGENASE"/>
    <property type="match status" value="1"/>
</dbReference>
<evidence type="ECO:0000259" key="2">
    <source>
        <dbReference type="Pfam" id="PF00248"/>
    </source>
</evidence>
<dbReference type="InterPro" id="IPR036812">
    <property type="entry name" value="NAD(P)_OxRdtase_dom_sf"/>
</dbReference>
<dbReference type="RefSeq" id="WP_166050100.1">
    <property type="nucleotide sequence ID" value="NZ_JAAMPJ010000007.1"/>
</dbReference>
<feature type="region of interest" description="Disordered" evidence="1">
    <location>
        <begin position="393"/>
        <end position="415"/>
    </location>
</feature>
<dbReference type="AlphaFoldDB" id="A0A7C9RST8"/>
<feature type="region of interest" description="Disordered" evidence="1">
    <location>
        <begin position="227"/>
        <end position="255"/>
    </location>
</feature>
<name>A0A7C9RST8_9PSEU</name>
<comment type="caution">
    <text evidence="3">The sequence shown here is derived from an EMBL/GenBank/DDBJ whole genome shotgun (WGS) entry which is preliminary data.</text>
</comment>
<dbReference type="EMBL" id="JAAMPJ010000007">
    <property type="protein sequence ID" value="NGY62565.1"/>
    <property type="molecule type" value="Genomic_DNA"/>
</dbReference>
<feature type="domain" description="NADP-dependent oxidoreductase" evidence="2">
    <location>
        <begin position="10"/>
        <end position="167"/>
    </location>
</feature>
<sequence length="415" mass="45311">MPDLHDLSAIGFGTYRWTATPEQVHALHLALEAGCNLVDTAATYGAGLTERGLGRELHRRDRVFVITKAGYLHDGELAPGAVMLTDGRSGYSIHPDLLAQRIAESARHLHRDVLDGFLLHNPEHLLAIKGAAAYLRDVSLAFEFCERAVDEGRIRFYGISSNTLSQSDHPLGPSALDTLVTIARSINTDHHFRLVQFPHNLAERHVAHADAPLFAAAARHGLRTLGNRPLSAKTKTGPVRLLDPPSPPPRPAADALGDLARTVDDTLTDTGLRTADTPPALATVLKQWPQVRTVDAVEFMVEQVLTPLVTRLPRTPRLTTLLAEVHTAALTEARRTQALAGARVVEQTQLAGHPGDPMALRVCETYLRDGLDHVLLGMRNADHVHTVAPLLNGNHPARRARDEHHRLAAVDTTHR</sequence>
<dbReference type="InterPro" id="IPR053135">
    <property type="entry name" value="AKR2_Oxidoreductase"/>
</dbReference>
<organism evidence="3 4">
    <name type="scientific">Lentzea alba</name>
    <dbReference type="NCBI Taxonomy" id="2714351"/>
    <lineage>
        <taxon>Bacteria</taxon>
        <taxon>Bacillati</taxon>
        <taxon>Actinomycetota</taxon>
        <taxon>Actinomycetes</taxon>
        <taxon>Pseudonocardiales</taxon>
        <taxon>Pseudonocardiaceae</taxon>
        <taxon>Lentzea</taxon>
    </lineage>
</organism>
<reference evidence="3 4" key="1">
    <citation type="submission" date="2020-03" db="EMBL/GenBank/DDBJ databases">
        <title>Isolation and identification of active actinomycetes.</title>
        <authorList>
            <person name="Sun X."/>
        </authorList>
    </citation>
    <scope>NUCLEOTIDE SEQUENCE [LARGE SCALE GENOMIC DNA]</scope>
    <source>
        <strain evidence="3 4">NEAU-D13</strain>
    </source>
</reference>
<keyword evidence="4" id="KW-1185">Reference proteome</keyword>
<feature type="compositionally biased region" description="Basic and acidic residues" evidence="1">
    <location>
        <begin position="399"/>
        <end position="415"/>
    </location>
</feature>